<feature type="region of interest" description="Disordered" evidence="1">
    <location>
        <begin position="361"/>
        <end position="417"/>
    </location>
</feature>
<feature type="compositionally biased region" description="Low complexity" evidence="1">
    <location>
        <begin position="377"/>
        <end position="396"/>
    </location>
</feature>
<dbReference type="SUPFAM" id="SSF55729">
    <property type="entry name" value="Acyl-CoA N-acyltransferases (Nat)"/>
    <property type="match status" value="1"/>
</dbReference>
<feature type="compositionally biased region" description="Basic residues" evidence="1">
    <location>
        <begin position="149"/>
        <end position="163"/>
    </location>
</feature>
<dbReference type="PROSITE" id="PS51186">
    <property type="entry name" value="GNAT"/>
    <property type="match status" value="1"/>
</dbReference>
<dbReference type="InterPro" id="IPR016181">
    <property type="entry name" value="Acyl_CoA_acyltransferase"/>
</dbReference>
<proteinExistence type="predicted"/>
<name>A0A167MAE9_PHYB8</name>
<dbReference type="Pfam" id="PF13508">
    <property type="entry name" value="Acetyltransf_7"/>
    <property type="match status" value="1"/>
</dbReference>
<gene>
    <name evidence="3" type="ORF">PHYBLDRAFT_146483</name>
</gene>
<dbReference type="RefSeq" id="XP_018290319.1">
    <property type="nucleotide sequence ID" value="XM_018431658.1"/>
</dbReference>
<evidence type="ECO:0000259" key="2">
    <source>
        <dbReference type="PROSITE" id="PS51186"/>
    </source>
</evidence>
<organism evidence="3 4">
    <name type="scientific">Phycomyces blakesleeanus (strain ATCC 8743b / DSM 1359 / FGSC 10004 / NBRC 33097 / NRRL 1555)</name>
    <dbReference type="NCBI Taxonomy" id="763407"/>
    <lineage>
        <taxon>Eukaryota</taxon>
        <taxon>Fungi</taxon>
        <taxon>Fungi incertae sedis</taxon>
        <taxon>Mucoromycota</taxon>
        <taxon>Mucoromycotina</taxon>
        <taxon>Mucoromycetes</taxon>
        <taxon>Mucorales</taxon>
        <taxon>Phycomycetaceae</taxon>
        <taxon>Phycomyces</taxon>
    </lineage>
</organism>
<dbReference type="FunFam" id="3.40.630.30:FF:000013">
    <property type="entry name" value="cysteine-rich protein 2-binding protein-like"/>
    <property type="match status" value="1"/>
</dbReference>
<dbReference type="Gene3D" id="3.40.630.30">
    <property type="match status" value="1"/>
</dbReference>
<keyword evidence="4" id="KW-1185">Reference proteome</keyword>
<evidence type="ECO:0000313" key="4">
    <source>
        <dbReference type="Proteomes" id="UP000077315"/>
    </source>
</evidence>
<dbReference type="GO" id="GO:0016747">
    <property type="term" value="F:acyltransferase activity, transferring groups other than amino-acyl groups"/>
    <property type="evidence" value="ECO:0007669"/>
    <property type="project" value="InterPro"/>
</dbReference>
<dbReference type="GeneID" id="28992564"/>
<feature type="compositionally biased region" description="Basic and acidic residues" evidence="1">
    <location>
        <begin position="271"/>
        <end position="295"/>
    </location>
</feature>
<feature type="compositionally biased region" description="Pro residues" evidence="1">
    <location>
        <begin position="397"/>
        <end position="413"/>
    </location>
</feature>
<reference evidence="4" key="1">
    <citation type="submission" date="2015-06" db="EMBL/GenBank/DDBJ databases">
        <title>Expansion of signal transduction pathways in fungi by whole-genome duplication.</title>
        <authorList>
            <consortium name="DOE Joint Genome Institute"/>
            <person name="Corrochano L.M."/>
            <person name="Kuo A."/>
            <person name="Marcet-Houben M."/>
            <person name="Polaino S."/>
            <person name="Salamov A."/>
            <person name="Villalobos J.M."/>
            <person name="Alvarez M.I."/>
            <person name="Avalos J."/>
            <person name="Benito E.P."/>
            <person name="Benoit I."/>
            <person name="Burger G."/>
            <person name="Camino L.P."/>
            <person name="Canovas D."/>
            <person name="Cerda-Olmedo E."/>
            <person name="Cheng J.-F."/>
            <person name="Dominguez A."/>
            <person name="Elias M."/>
            <person name="Eslava A.P."/>
            <person name="Glaser F."/>
            <person name="Grimwood J."/>
            <person name="Gutierrez G."/>
            <person name="Heitman J."/>
            <person name="Henrissat B."/>
            <person name="Iturriaga E.A."/>
            <person name="Lang B.F."/>
            <person name="Lavin J.L."/>
            <person name="Lee S."/>
            <person name="Li W."/>
            <person name="Lindquist E."/>
            <person name="Lopez-Garcia S."/>
            <person name="Luque E.M."/>
            <person name="Marcos A.T."/>
            <person name="Martin J."/>
            <person name="McCluskey K."/>
            <person name="Medina H.R."/>
            <person name="Miralles-Duran A."/>
            <person name="Miyazaki A."/>
            <person name="Munoz-Torres E."/>
            <person name="Oguiza J.A."/>
            <person name="Ohm R."/>
            <person name="Olmedo M."/>
            <person name="Orejas M."/>
            <person name="Ortiz-Castellanos L."/>
            <person name="Pisabarro A.G."/>
            <person name="Rodriguez-Romero J."/>
            <person name="Ruiz-Herrera J."/>
            <person name="Ruiz-Vazquez R."/>
            <person name="Sanz C."/>
            <person name="Schackwitz W."/>
            <person name="Schmutz J."/>
            <person name="Shahriari M."/>
            <person name="Shelest E."/>
            <person name="Silva-Franco F."/>
            <person name="Soanes D."/>
            <person name="Syed K."/>
            <person name="Tagua V.G."/>
            <person name="Talbot N.J."/>
            <person name="Thon M."/>
            <person name="De vries R.P."/>
            <person name="Wiebenga A."/>
            <person name="Yadav J.S."/>
            <person name="Braun E.L."/>
            <person name="Baker S."/>
            <person name="Garre V."/>
            <person name="Horwitz B."/>
            <person name="Torres-Martinez S."/>
            <person name="Idnurm A."/>
            <person name="Herrera-Estrella A."/>
            <person name="Gabaldon T."/>
            <person name="Grigoriev I.V."/>
        </authorList>
    </citation>
    <scope>NUCLEOTIDE SEQUENCE [LARGE SCALE GENOMIC DNA]</scope>
    <source>
        <strain evidence="4">NRRL 1555(-)</strain>
    </source>
</reference>
<dbReference type="Proteomes" id="UP000077315">
    <property type="component" value="Unassembled WGS sequence"/>
</dbReference>
<dbReference type="InterPro" id="IPR000182">
    <property type="entry name" value="GNAT_dom"/>
</dbReference>
<feature type="domain" description="N-acetyltransferase" evidence="2">
    <location>
        <begin position="639"/>
        <end position="778"/>
    </location>
</feature>
<feature type="compositionally biased region" description="Low complexity" evidence="1">
    <location>
        <begin position="237"/>
        <end position="249"/>
    </location>
</feature>
<accession>A0A167MAE9</accession>
<dbReference type="InParanoid" id="A0A167MAE9"/>
<sequence>MKVCADLTFMADCIIGAPGPLLFGDRFLRFRCAVCTQGEEEYERQNMSWMTIVHLVIYNLMRRQGIEATKIKDRDHKFFRWKEDVCAFIEDHWHYLAPDKQRSLTWHNTIASVLSTHSNIFQSGFEKFHQSAWWTLKKEEPPGQETKPKVVKMKPNLKKPLKRARNETEVEEPSTDRILRRRTSSIAHPSGSEGPENGKAPVSKSQRTNELPKIKEEYKEPPLLTPKEEEEEEDIFDLSSLSDISSDSDLFSEEDEKPLKDQEKPTPISPQDKDKATETWVTHVKEEVEEPRYIPEEPPVSEIDATNPNKIYEGFQPISTPNVIPTPEPPQIQENLQKHTNERKPAENNCIQKYFLPAKNNTKVSDAKPDDIVDTHTSNPIASNPTTPNPTTTTPITPKPSTPKPNLPEPIQSPPSENLANTQIIDIQHTSNSQTREDKHDHKKETDVNATPRIPPTPSVLSQHEEWILFQKLENSARKLPANAARYRRKLGVRRLKRNLGLKIFDIDNHVAQHIRQKLELEPMSKNSHVKPAINQLTSQNPDSLLSSSASSLENLTSTPYVSSFASRLYGQPRQHATLTRDEPWLSLWNGRKLRPYIRRDFESKPARMQMLWQIKTCSGRPIPRREQITNQVEENSSIDYVYFQRQHLEQANAMLSRCFWEGIDVSESLLFPEFSVIALYKRCVIGCAFMTPEAYITYIAVLPGWESAGIGQFMLYHLFQTAISKDITLHVSANNNAMILYQKFGFKPEEFIVNFYDKYLPSDSVLSKNAFLLRLRR</sequence>
<feature type="compositionally biased region" description="Basic and acidic residues" evidence="1">
    <location>
        <begin position="210"/>
        <end position="220"/>
    </location>
</feature>
<protein>
    <recommendedName>
        <fullName evidence="2">N-acetyltransferase domain-containing protein</fullName>
    </recommendedName>
</protein>
<feature type="compositionally biased region" description="Basic and acidic residues" evidence="1">
    <location>
        <begin position="435"/>
        <end position="447"/>
    </location>
</feature>
<dbReference type="VEuPathDB" id="FungiDB:PHYBLDRAFT_146483"/>
<feature type="compositionally biased region" description="Basic and acidic residues" evidence="1">
    <location>
        <begin position="365"/>
        <end position="374"/>
    </location>
</feature>
<dbReference type="STRING" id="763407.A0A167MAE9"/>
<evidence type="ECO:0000256" key="1">
    <source>
        <dbReference type="SAM" id="MobiDB-lite"/>
    </source>
</evidence>
<dbReference type="CDD" id="cd04301">
    <property type="entry name" value="NAT_SF"/>
    <property type="match status" value="1"/>
</dbReference>
<dbReference type="OrthoDB" id="4080456at2759"/>
<feature type="region of interest" description="Disordered" evidence="1">
    <location>
        <begin position="430"/>
        <end position="460"/>
    </location>
</feature>
<dbReference type="Gene3D" id="3.90.980.20">
    <property type="match status" value="1"/>
</dbReference>
<dbReference type="AlphaFoldDB" id="A0A167MAE9"/>
<feature type="region of interest" description="Disordered" evidence="1">
    <location>
        <begin position="139"/>
        <end position="343"/>
    </location>
</feature>
<dbReference type="EMBL" id="KV440983">
    <property type="protein sequence ID" value="OAD72279.1"/>
    <property type="molecule type" value="Genomic_DNA"/>
</dbReference>
<feature type="compositionally biased region" description="Basic and acidic residues" evidence="1">
    <location>
        <begin position="164"/>
        <end position="178"/>
    </location>
</feature>
<evidence type="ECO:0000313" key="3">
    <source>
        <dbReference type="EMBL" id="OAD72279.1"/>
    </source>
</evidence>